<dbReference type="eggNOG" id="ENOG502SXGK">
    <property type="taxonomic scope" value="Eukaryota"/>
</dbReference>
<evidence type="ECO:0000313" key="1">
    <source>
        <dbReference type="EMBL" id="EAS01641.1"/>
    </source>
</evidence>
<dbReference type="InParanoid" id="I7MLC0"/>
<evidence type="ECO:0000313" key="2">
    <source>
        <dbReference type="Proteomes" id="UP000009168"/>
    </source>
</evidence>
<dbReference type="OMA" id="NCAKKQQ"/>
<protein>
    <submittedName>
        <fullName evidence="1">Uncharacterized protein</fullName>
    </submittedName>
</protein>
<dbReference type="EMBL" id="GG662564">
    <property type="protein sequence ID" value="EAS01641.1"/>
    <property type="molecule type" value="Genomic_DNA"/>
</dbReference>
<dbReference type="OrthoDB" id="268414at2759"/>
<reference evidence="2" key="1">
    <citation type="journal article" date="2006" name="PLoS Biol.">
        <title>Macronuclear genome sequence of the ciliate Tetrahymena thermophila, a model eukaryote.</title>
        <authorList>
            <person name="Eisen J.A."/>
            <person name="Coyne R.S."/>
            <person name="Wu M."/>
            <person name="Wu D."/>
            <person name="Thiagarajan M."/>
            <person name="Wortman J.R."/>
            <person name="Badger J.H."/>
            <person name="Ren Q."/>
            <person name="Amedeo P."/>
            <person name="Jones K.M."/>
            <person name="Tallon L.J."/>
            <person name="Delcher A.L."/>
            <person name="Salzberg S.L."/>
            <person name="Silva J.C."/>
            <person name="Haas B.J."/>
            <person name="Majoros W.H."/>
            <person name="Farzad M."/>
            <person name="Carlton J.M."/>
            <person name="Smith R.K. Jr."/>
            <person name="Garg J."/>
            <person name="Pearlman R.E."/>
            <person name="Karrer K.M."/>
            <person name="Sun L."/>
            <person name="Manning G."/>
            <person name="Elde N.C."/>
            <person name="Turkewitz A.P."/>
            <person name="Asai D.J."/>
            <person name="Wilkes D.E."/>
            <person name="Wang Y."/>
            <person name="Cai H."/>
            <person name="Collins K."/>
            <person name="Stewart B.A."/>
            <person name="Lee S.R."/>
            <person name="Wilamowska K."/>
            <person name="Weinberg Z."/>
            <person name="Ruzzo W.L."/>
            <person name="Wloga D."/>
            <person name="Gaertig J."/>
            <person name="Frankel J."/>
            <person name="Tsao C.-C."/>
            <person name="Gorovsky M.A."/>
            <person name="Keeling P.J."/>
            <person name="Waller R.F."/>
            <person name="Patron N.J."/>
            <person name="Cherry J.M."/>
            <person name="Stover N.A."/>
            <person name="Krieger C.J."/>
            <person name="del Toro C."/>
            <person name="Ryder H.F."/>
            <person name="Williamson S.C."/>
            <person name="Barbeau R.A."/>
            <person name="Hamilton E.P."/>
            <person name="Orias E."/>
        </authorList>
    </citation>
    <scope>NUCLEOTIDE SEQUENCE [LARGE SCALE GENOMIC DNA]</scope>
    <source>
        <strain evidence="2">SB210</strain>
    </source>
</reference>
<dbReference type="GeneID" id="7840411"/>
<dbReference type="Pfam" id="PF05676">
    <property type="entry name" value="NDUF_B7"/>
    <property type="match status" value="1"/>
</dbReference>
<accession>I7MLC0</accession>
<dbReference type="InterPro" id="IPR008698">
    <property type="entry name" value="NDUB7"/>
</dbReference>
<dbReference type="HOGENOM" id="CLU_2404274_0_0_1"/>
<keyword evidence="2" id="KW-1185">Reference proteome</keyword>
<gene>
    <name evidence="1" type="ORF">TTHERM_00933300</name>
</gene>
<dbReference type="AlphaFoldDB" id="I7MLC0"/>
<dbReference type="RefSeq" id="XP_001021886.1">
    <property type="nucleotide sequence ID" value="XM_001021886.1"/>
</dbReference>
<dbReference type="KEGG" id="tet:TTHERM_00933300"/>
<dbReference type="Proteomes" id="UP000009168">
    <property type="component" value="Unassembled WGS sequence"/>
</dbReference>
<proteinExistence type="predicted"/>
<sequence length="105" mass="12626">MEKDYRGSTKFSEEQMNIYDVPYSYRDFCVDQYMTYLICVRQNPSIIENGLVYKIPFANSISSCNVLKKQWMDCQEYRENELYEEIRKVYLQQMKQAQAEAISEN</sequence>
<name>I7MLC0_TETTS</name>
<organism evidence="1 2">
    <name type="scientific">Tetrahymena thermophila (strain SB210)</name>
    <dbReference type="NCBI Taxonomy" id="312017"/>
    <lineage>
        <taxon>Eukaryota</taxon>
        <taxon>Sar</taxon>
        <taxon>Alveolata</taxon>
        <taxon>Ciliophora</taxon>
        <taxon>Intramacronucleata</taxon>
        <taxon>Oligohymenophorea</taxon>
        <taxon>Hymenostomatida</taxon>
        <taxon>Tetrahymenina</taxon>
        <taxon>Tetrahymenidae</taxon>
        <taxon>Tetrahymena</taxon>
    </lineage>
</organism>
<dbReference type="GO" id="GO:0005739">
    <property type="term" value="C:mitochondrion"/>
    <property type="evidence" value="ECO:0007669"/>
    <property type="project" value="InterPro"/>
</dbReference>